<name>A0A1Y2EES9_9PEZI</name>
<feature type="region of interest" description="Disordered" evidence="1">
    <location>
        <begin position="1"/>
        <end position="23"/>
    </location>
</feature>
<evidence type="ECO:0000313" key="3">
    <source>
        <dbReference type="Proteomes" id="UP000193689"/>
    </source>
</evidence>
<gene>
    <name evidence="2" type="ORF">BCR38DRAFT_99539</name>
</gene>
<sequence>MGGRGTVQDEQGTEPGRRKRTGKKGLARGLAVCVQVSCCTTLHDCQFSIDDKIAPKDRLFIANILVYTYITHQDQLQSSIDTTPTSFTPISSISSSSFPFSYLCNNPRNSSWPLLPRIEALHGIWINEQAWIKNHPTSRMIIQVRRGTLSAIATFSGSSRLGKAGLLQKRRCNMCGSTGSSPFALISHVLGF</sequence>
<dbReference type="EMBL" id="MCFJ01000002">
    <property type="protein sequence ID" value="ORY70093.1"/>
    <property type="molecule type" value="Genomic_DNA"/>
</dbReference>
<dbReference type="Proteomes" id="UP000193689">
    <property type="component" value="Unassembled WGS sequence"/>
</dbReference>
<proteinExistence type="predicted"/>
<dbReference type="GeneID" id="63782054"/>
<dbReference type="AlphaFoldDB" id="A0A1Y2EES9"/>
<reference evidence="2 3" key="1">
    <citation type="submission" date="2016-07" db="EMBL/GenBank/DDBJ databases">
        <title>Pervasive Adenine N6-methylation of Active Genes in Fungi.</title>
        <authorList>
            <consortium name="DOE Joint Genome Institute"/>
            <person name="Mondo S.J."/>
            <person name="Dannebaum R.O."/>
            <person name="Kuo R.C."/>
            <person name="Labutti K."/>
            <person name="Haridas S."/>
            <person name="Kuo A."/>
            <person name="Salamov A."/>
            <person name="Ahrendt S.R."/>
            <person name="Lipzen A."/>
            <person name="Sullivan W."/>
            <person name="Andreopoulos W.B."/>
            <person name="Clum A."/>
            <person name="Lindquist E."/>
            <person name="Daum C."/>
            <person name="Ramamoorthy G.K."/>
            <person name="Gryganskyi A."/>
            <person name="Culley D."/>
            <person name="Magnuson J.K."/>
            <person name="James T.Y."/>
            <person name="O'Malley M.A."/>
            <person name="Stajich J.E."/>
            <person name="Spatafora J.W."/>
            <person name="Visel A."/>
            <person name="Grigoriev I.V."/>
        </authorList>
    </citation>
    <scope>NUCLEOTIDE SEQUENCE [LARGE SCALE GENOMIC DNA]</scope>
    <source>
        <strain evidence="2 3">CBS 129021</strain>
    </source>
</reference>
<evidence type="ECO:0000256" key="1">
    <source>
        <dbReference type="SAM" id="MobiDB-lite"/>
    </source>
</evidence>
<accession>A0A1Y2EES9</accession>
<dbReference type="InParanoid" id="A0A1Y2EES9"/>
<organism evidence="2 3">
    <name type="scientific">Pseudomassariella vexata</name>
    <dbReference type="NCBI Taxonomy" id="1141098"/>
    <lineage>
        <taxon>Eukaryota</taxon>
        <taxon>Fungi</taxon>
        <taxon>Dikarya</taxon>
        <taxon>Ascomycota</taxon>
        <taxon>Pezizomycotina</taxon>
        <taxon>Sordariomycetes</taxon>
        <taxon>Xylariomycetidae</taxon>
        <taxon>Amphisphaeriales</taxon>
        <taxon>Pseudomassariaceae</taxon>
        <taxon>Pseudomassariella</taxon>
    </lineage>
</organism>
<protein>
    <submittedName>
        <fullName evidence="2">Uncharacterized protein</fullName>
    </submittedName>
</protein>
<dbReference type="RefSeq" id="XP_040720043.1">
    <property type="nucleotide sequence ID" value="XM_040865842.1"/>
</dbReference>
<comment type="caution">
    <text evidence="2">The sequence shown here is derived from an EMBL/GenBank/DDBJ whole genome shotgun (WGS) entry which is preliminary data.</text>
</comment>
<keyword evidence="3" id="KW-1185">Reference proteome</keyword>
<evidence type="ECO:0000313" key="2">
    <source>
        <dbReference type="EMBL" id="ORY70093.1"/>
    </source>
</evidence>